<name>A0A1B4V6L1_9GAMM</name>
<dbReference type="KEGG" id="sva:SVA_2621"/>
<proteinExistence type="predicted"/>
<dbReference type="Pfam" id="PF05973">
    <property type="entry name" value="Gp49"/>
    <property type="match status" value="1"/>
</dbReference>
<dbReference type="EMBL" id="AP014936">
    <property type="protein sequence ID" value="BAU49169.1"/>
    <property type="molecule type" value="Genomic_DNA"/>
</dbReference>
<dbReference type="OrthoDB" id="9797093at2"/>
<dbReference type="Proteomes" id="UP000218899">
    <property type="component" value="Chromosome"/>
</dbReference>
<evidence type="ECO:0000313" key="1">
    <source>
        <dbReference type="EMBL" id="BAU49169.1"/>
    </source>
</evidence>
<dbReference type="RefSeq" id="WP_096461614.1">
    <property type="nucleotide sequence ID" value="NZ_AP014936.1"/>
</dbReference>
<sequence length="111" mass="12926">MGEKNKDKPLVWLKGEVKTPPFSPAARLEAGFLLRRLQRGDRIGMPHSRPMPSIGPRCHELRANDERMSWRIVYRIDPDAIVILEVFKNSTRQTPAEVIEVYKRRLGLYEE</sequence>
<organism evidence="1 2">
    <name type="scientific">Sulfurifustis variabilis</name>
    <dbReference type="NCBI Taxonomy" id="1675686"/>
    <lineage>
        <taxon>Bacteria</taxon>
        <taxon>Pseudomonadati</taxon>
        <taxon>Pseudomonadota</taxon>
        <taxon>Gammaproteobacteria</taxon>
        <taxon>Acidiferrobacterales</taxon>
        <taxon>Acidiferrobacteraceae</taxon>
        <taxon>Sulfurifustis</taxon>
    </lineage>
</organism>
<reference evidence="1 2" key="1">
    <citation type="submission" date="2015-08" db="EMBL/GenBank/DDBJ databases">
        <title>Complete genome sequence of Sulfurifustis variabilis.</title>
        <authorList>
            <person name="Miura A."/>
            <person name="Kojima H."/>
            <person name="Fukui M."/>
        </authorList>
    </citation>
    <scope>NUCLEOTIDE SEQUENCE [LARGE SCALE GENOMIC DNA]</scope>
    <source>
        <strain evidence="2">skN76</strain>
    </source>
</reference>
<dbReference type="AlphaFoldDB" id="A0A1B4V6L1"/>
<keyword evidence="2" id="KW-1185">Reference proteome</keyword>
<protein>
    <submittedName>
        <fullName evidence="1">Transposase</fullName>
    </submittedName>
</protein>
<dbReference type="InterPro" id="IPR009241">
    <property type="entry name" value="HigB-like"/>
</dbReference>
<gene>
    <name evidence="1" type="ORF">SVA_2621</name>
</gene>
<accession>A0A1B4V6L1</accession>
<evidence type="ECO:0000313" key="2">
    <source>
        <dbReference type="Proteomes" id="UP000218899"/>
    </source>
</evidence>